<keyword evidence="7" id="KW-0966">Cell projection</keyword>
<evidence type="ECO:0000256" key="3">
    <source>
        <dbReference type="ARBA" id="ARBA00010091"/>
    </source>
</evidence>
<dbReference type="InterPro" id="IPR027918">
    <property type="entry name" value="HYLS1_C_dom"/>
</dbReference>
<dbReference type="GeneID" id="108864790"/>
<feature type="compositionally biased region" description="Polar residues" evidence="8">
    <location>
        <begin position="183"/>
        <end position="196"/>
    </location>
</feature>
<dbReference type="InterPro" id="IPR052319">
    <property type="entry name" value="Centriolar_ciliogenesis_assoc"/>
</dbReference>
<comment type="similarity">
    <text evidence="3">Belongs to the HYLS1 family.</text>
</comment>
<dbReference type="GO" id="GO:0005814">
    <property type="term" value="C:centriole"/>
    <property type="evidence" value="ECO:0007669"/>
    <property type="project" value="UniProtKB-SubCell"/>
</dbReference>
<evidence type="ECO:0000256" key="8">
    <source>
        <dbReference type="SAM" id="MobiDB-lite"/>
    </source>
</evidence>
<feature type="region of interest" description="Disordered" evidence="8">
    <location>
        <begin position="163"/>
        <end position="196"/>
    </location>
</feature>
<dbReference type="Proteomes" id="UP000694867">
    <property type="component" value="Unplaced"/>
</dbReference>
<dbReference type="GO" id="GO:0060271">
    <property type="term" value="P:cilium assembly"/>
    <property type="evidence" value="ECO:0007669"/>
    <property type="project" value="TreeGrafter"/>
</dbReference>
<sequence length="289" mass="33244">MAEAFNGFEARVDRAITDLEDALLGITDEDIREVLRLKNFELLDETRFREFKDQVKDTLLDRLIENGRQQPADKMEVASQSTSESADFDITCSSYMKIGPGHRGPDGATDSDIDRLMALANVSSEDSQDFGNFSLGDGGRELADRLTSENDFLRANPEFAQSTFCRRSSPHSPNSRAHRRRANSVSSDFGRNDPQASQYCKKRKAFEDFVRHECKTQMDLITGPNQSVWVPTRPKCSPQVRYYQYKKIWDKFPIPGEKPRRELRWAIRNQLAKKEEPQKQSWWPEVKSP</sequence>
<keyword evidence="6" id="KW-0206">Cytoskeleton</keyword>
<protein>
    <submittedName>
        <fullName evidence="11">Uncharacterized protein LOC108864790</fullName>
    </submittedName>
</protein>
<dbReference type="KEGG" id="goe:108864790"/>
<evidence type="ECO:0000313" key="11">
    <source>
        <dbReference type="RefSeq" id="XP_018496519.1"/>
    </source>
</evidence>
<dbReference type="AlphaFoldDB" id="A0AAJ7PAG6"/>
<evidence type="ECO:0000256" key="7">
    <source>
        <dbReference type="ARBA" id="ARBA00023273"/>
    </source>
</evidence>
<evidence type="ECO:0000256" key="6">
    <source>
        <dbReference type="ARBA" id="ARBA00023212"/>
    </source>
</evidence>
<keyword evidence="4" id="KW-0963">Cytoplasm</keyword>
<keyword evidence="10" id="KW-1185">Reference proteome</keyword>
<evidence type="ECO:0000259" key="9">
    <source>
        <dbReference type="Pfam" id="PF15311"/>
    </source>
</evidence>
<name>A0AAJ7PAG6_9ACAR</name>
<feature type="compositionally biased region" description="Polar residues" evidence="8">
    <location>
        <begin position="163"/>
        <end position="175"/>
    </location>
</feature>
<evidence type="ECO:0000256" key="4">
    <source>
        <dbReference type="ARBA" id="ARBA00022490"/>
    </source>
</evidence>
<evidence type="ECO:0000256" key="5">
    <source>
        <dbReference type="ARBA" id="ARBA00022794"/>
    </source>
</evidence>
<feature type="domain" description="Centriolar and ciliogenesis-associated protein HYLS1 C-terminal" evidence="9">
    <location>
        <begin position="233"/>
        <end position="279"/>
    </location>
</feature>
<evidence type="ECO:0000313" key="10">
    <source>
        <dbReference type="Proteomes" id="UP000694867"/>
    </source>
</evidence>
<reference evidence="11" key="1">
    <citation type="submission" date="2025-08" db="UniProtKB">
        <authorList>
            <consortium name="RefSeq"/>
        </authorList>
    </citation>
    <scope>IDENTIFICATION</scope>
</reference>
<dbReference type="Pfam" id="PF15311">
    <property type="entry name" value="HYLS1_C"/>
    <property type="match status" value="1"/>
</dbReference>
<dbReference type="RefSeq" id="XP_018496519.1">
    <property type="nucleotide sequence ID" value="XM_018641003.1"/>
</dbReference>
<dbReference type="PANTHER" id="PTHR34174:SF1">
    <property type="entry name" value="CENTRIOLAR AND CILIOGENESIS-ASSOCIATED PROTEIN HYLS1"/>
    <property type="match status" value="1"/>
</dbReference>
<accession>A0AAJ7PAG6</accession>
<dbReference type="PANTHER" id="PTHR34174">
    <property type="entry name" value="HYDROLETHALUS SYNDROME PROTEIN 1"/>
    <property type="match status" value="1"/>
</dbReference>
<comment type="subcellular location">
    <subcellularLocation>
        <location evidence="2">Cell projection</location>
        <location evidence="2">Cilium</location>
    </subcellularLocation>
    <subcellularLocation>
        <location evidence="1">Cytoplasm</location>
        <location evidence="1">Cytoskeleton</location>
        <location evidence="1">Microtubule organizing center</location>
        <location evidence="1">Centrosome</location>
        <location evidence="1">Centriole</location>
    </subcellularLocation>
</comment>
<organism evidence="10 11">
    <name type="scientific">Galendromus occidentalis</name>
    <name type="common">western predatory mite</name>
    <dbReference type="NCBI Taxonomy" id="34638"/>
    <lineage>
        <taxon>Eukaryota</taxon>
        <taxon>Metazoa</taxon>
        <taxon>Ecdysozoa</taxon>
        <taxon>Arthropoda</taxon>
        <taxon>Chelicerata</taxon>
        <taxon>Arachnida</taxon>
        <taxon>Acari</taxon>
        <taxon>Parasitiformes</taxon>
        <taxon>Mesostigmata</taxon>
        <taxon>Gamasina</taxon>
        <taxon>Phytoseioidea</taxon>
        <taxon>Phytoseiidae</taxon>
        <taxon>Typhlodrominae</taxon>
        <taxon>Galendromus</taxon>
    </lineage>
</organism>
<gene>
    <name evidence="11" type="primary">LOC108864790</name>
</gene>
<evidence type="ECO:0000256" key="2">
    <source>
        <dbReference type="ARBA" id="ARBA00004138"/>
    </source>
</evidence>
<dbReference type="GO" id="GO:0097730">
    <property type="term" value="C:non-motile cilium"/>
    <property type="evidence" value="ECO:0007669"/>
    <property type="project" value="TreeGrafter"/>
</dbReference>
<keyword evidence="5" id="KW-0970">Cilium biogenesis/degradation</keyword>
<proteinExistence type="inferred from homology"/>
<evidence type="ECO:0000256" key="1">
    <source>
        <dbReference type="ARBA" id="ARBA00004114"/>
    </source>
</evidence>